<protein>
    <submittedName>
        <fullName evidence="2">Uncharacterized protein</fullName>
    </submittedName>
</protein>
<accession>K1QY99</accession>
<dbReference type="InParanoid" id="K1QY99"/>
<dbReference type="InterPro" id="IPR011044">
    <property type="entry name" value="Quino_amine_DH_bsu"/>
</dbReference>
<sequence>MSTVLLKEVSVKLPEEKDCKVTGLSAFTNEISTLVADVENNMLKLFDNKYEFKWKVHVSRDCMGVTVVSEKSFATIARKKLQYWGIETNEDGTIVPKIEEEVQLKHTGFAVHSNGKYIGVLMSSDHQVQIFHLSCDKMQAIDLKTIANRAITPGFTLLLDSDLDRFYISDRDYDKGTKLLSVSFTGEVIWECPVPASVGGIAECDNLLFVVSIGYAKIHIITKDGMDIGNLEPTKEEDSDYTYEDSDDEENKADKDAIKMSTLLLKEVSVKLPEEKDCKVTGLSAFTNEVSTLVADVENRMLKLFDNNLELKWTVPVTRDCVGVTVVSEKSFATIAGKKLQYWDVETNEDETIVPKMEEEVEINHTGFAVHSNGKYIGVLMSSDHQVQIFHLSCDEMQAIDLKTIANRAITPGFTLLLDSDLDRFYISDRDYVNGTKLLSVSFTGEVIWECPVPASVGGIAECDNLLFVVSIGYAKIHMITKDGMDVGTLVSDEGKLPFHICTQPLEKTLIVSHNFTGSDRNIIRVYNLEEILYEQEKFEKDDEEIELP</sequence>
<gene>
    <name evidence="2" type="ORF">CGI_10024833</name>
</gene>
<name>K1QY99_MAGGI</name>
<proteinExistence type="predicted"/>
<evidence type="ECO:0000313" key="2">
    <source>
        <dbReference type="EMBL" id="EKC36109.1"/>
    </source>
</evidence>
<dbReference type="EMBL" id="JH816692">
    <property type="protein sequence ID" value="EKC36109.1"/>
    <property type="molecule type" value="Genomic_DNA"/>
</dbReference>
<evidence type="ECO:0000256" key="1">
    <source>
        <dbReference type="SAM" id="MobiDB-lite"/>
    </source>
</evidence>
<feature type="region of interest" description="Disordered" evidence="1">
    <location>
        <begin position="231"/>
        <end position="252"/>
    </location>
</feature>
<dbReference type="HOGENOM" id="CLU_496319_0_0_1"/>
<organism evidence="2">
    <name type="scientific">Magallana gigas</name>
    <name type="common">Pacific oyster</name>
    <name type="synonym">Crassostrea gigas</name>
    <dbReference type="NCBI Taxonomy" id="29159"/>
    <lineage>
        <taxon>Eukaryota</taxon>
        <taxon>Metazoa</taxon>
        <taxon>Spiralia</taxon>
        <taxon>Lophotrochozoa</taxon>
        <taxon>Mollusca</taxon>
        <taxon>Bivalvia</taxon>
        <taxon>Autobranchia</taxon>
        <taxon>Pteriomorphia</taxon>
        <taxon>Ostreida</taxon>
        <taxon>Ostreoidea</taxon>
        <taxon>Ostreidae</taxon>
        <taxon>Magallana</taxon>
    </lineage>
</organism>
<reference evidence="2" key="1">
    <citation type="journal article" date="2012" name="Nature">
        <title>The oyster genome reveals stress adaptation and complexity of shell formation.</title>
        <authorList>
            <person name="Zhang G."/>
            <person name="Fang X."/>
            <person name="Guo X."/>
            <person name="Li L."/>
            <person name="Luo R."/>
            <person name="Xu F."/>
            <person name="Yang P."/>
            <person name="Zhang L."/>
            <person name="Wang X."/>
            <person name="Qi H."/>
            <person name="Xiong Z."/>
            <person name="Que H."/>
            <person name="Xie Y."/>
            <person name="Holland P.W."/>
            <person name="Paps J."/>
            <person name="Zhu Y."/>
            <person name="Wu F."/>
            <person name="Chen Y."/>
            <person name="Wang J."/>
            <person name="Peng C."/>
            <person name="Meng J."/>
            <person name="Yang L."/>
            <person name="Liu J."/>
            <person name="Wen B."/>
            <person name="Zhang N."/>
            <person name="Huang Z."/>
            <person name="Zhu Q."/>
            <person name="Feng Y."/>
            <person name="Mount A."/>
            <person name="Hedgecock D."/>
            <person name="Xu Z."/>
            <person name="Liu Y."/>
            <person name="Domazet-Loso T."/>
            <person name="Du Y."/>
            <person name="Sun X."/>
            <person name="Zhang S."/>
            <person name="Liu B."/>
            <person name="Cheng P."/>
            <person name="Jiang X."/>
            <person name="Li J."/>
            <person name="Fan D."/>
            <person name="Wang W."/>
            <person name="Fu W."/>
            <person name="Wang T."/>
            <person name="Wang B."/>
            <person name="Zhang J."/>
            <person name="Peng Z."/>
            <person name="Li Y."/>
            <person name="Li N."/>
            <person name="Wang J."/>
            <person name="Chen M."/>
            <person name="He Y."/>
            <person name="Tan F."/>
            <person name="Song X."/>
            <person name="Zheng Q."/>
            <person name="Huang R."/>
            <person name="Yang H."/>
            <person name="Du X."/>
            <person name="Chen L."/>
            <person name="Yang M."/>
            <person name="Gaffney P.M."/>
            <person name="Wang S."/>
            <person name="Luo L."/>
            <person name="She Z."/>
            <person name="Ming Y."/>
            <person name="Huang W."/>
            <person name="Zhang S."/>
            <person name="Huang B."/>
            <person name="Zhang Y."/>
            <person name="Qu T."/>
            <person name="Ni P."/>
            <person name="Miao G."/>
            <person name="Wang J."/>
            <person name="Wang Q."/>
            <person name="Steinberg C.E."/>
            <person name="Wang H."/>
            <person name="Li N."/>
            <person name="Qian L."/>
            <person name="Zhang G."/>
            <person name="Li Y."/>
            <person name="Yang H."/>
            <person name="Liu X."/>
            <person name="Wang J."/>
            <person name="Yin Y."/>
            <person name="Wang J."/>
        </authorList>
    </citation>
    <scope>NUCLEOTIDE SEQUENCE [LARGE SCALE GENOMIC DNA]</scope>
    <source>
        <strain evidence="2">05x7-T-G4-1.051#20</strain>
    </source>
</reference>
<dbReference type="AlphaFoldDB" id="K1QY99"/>
<dbReference type="SUPFAM" id="SSF50969">
    <property type="entry name" value="YVTN repeat-like/Quinoprotein amine dehydrogenase"/>
    <property type="match status" value="2"/>
</dbReference>
<feature type="compositionally biased region" description="Acidic residues" evidence="1">
    <location>
        <begin position="235"/>
        <end position="251"/>
    </location>
</feature>